<protein>
    <recommendedName>
        <fullName evidence="4">DNA polymerase epsilon subunit D</fullName>
    </recommendedName>
    <alternativeName>
        <fullName evidence="5">DNA polymerase II subunit D</fullName>
    </alternativeName>
</protein>
<dbReference type="GO" id="GO:0006974">
    <property type="term" value="P:DNA damage response"/>
    <property type="evidence" value="ECO:0007669"/>
    <property type="project" value="TreeGrafter"/>
</dbReference>
<proteinExistence type="predicted"/>
<evidence type="ECO:0000313" key="8">
    <source>
        <dbReference type="EMBL" id="KNE02242.1"/>
    </source>
</evidence>
<dbReference type="VEuPathDB" id="FungiDB:CJJ07_001355"/>
<dbReference type="AlphaFoldDB" id="A0A0L0P795"/>
<evidence type="ECO:0000256" key="5">
    <source>
        <dbReference type="ARBA" id="ARBA00042096"/>
    </source>
</evidence>
<dbReference type="VEuPathDB" id="FungiDB:CJJ09_003279"/>
<dbReference type="VEuPathDB" id="FungiDB:CJI96_0002868"/>
<feature type="compositionally biased region" description="Basic and acidic residues" evidence="6">
    <location>
        <begin position="213"/>
        <end position="229"/>
    </location>
</feature>
<comment type="caution">
    <text evidence="8">The sequence shown here is derived from an EMBL/GenBank/DDBJ whole genome shotgun (WGS) entry which is preliminary data.</text>
</comment>
<keyword evidence="2" id="KW-0235">DNA replication</keyword>
<dbReference type="InterPro" id="IPR007125">
    <property type="entry name" value="H2A/H2B/H3"/>
</dbReference>
<dbReference type="SUPFAM" id="SSF47113">
    <property type="entry name" value="Histone-fold"/>
    <property type="match status" value="1"/>
</dbReference>
<dbReference type="VEuPathDB" id="FungiDB:CJI97_001587"/>
<evidence type="ECO:0000256" key="6">
    <source>
        <dbReference type="SAM" id="MobiDB-lite"/>
    </source>
</evidence>
<reference evidence="9" key="1">
    <citation type="journal article" date="2015" name="BMC Genomics">
        <title>Draft genome of a commonly misdiagnosed multidrug resistant pathogen Candida auris.</title>
        <authorList>
            <person name="Chatterjee S."/>
            <person name="Alampalli S.V."/>
            <person name="Nageshan R.K."/>
            <person name="Chettiar S.T."/>
            <person name="Joshi S."/>
            <person name="Tatu U.S."/>
        </authorList>
    </citation>
    <scope>NUCLEOTIDE SEQUENCE [LARGE SCALE GENOMIC DNA]</scope>
    <source>
        <strain evidence="9">6684</strain>
    </source>
</reference>
<dbReference type="Gene3D" id="1.10.20.10">
    <property type="entry name" value="Histone, subunit A"/>
    <property type="match status" value="1"/>
</dbReference>
<dbReference type="Pfam" id="PF00125">
    <property type="entry name" value="Histone"/>
    <property type="match status" value="1"/>
</dbReference>
<dbReference type="InterPro" id="IPR051377">
    <property type="entry name" value="DNA_Pol-Epsilon_Subunit"/>
</dbReference>
<name>A0A0L0P795_CANAR</name>
<dbReference type="GO" id="GO:0046982">
    <property type="term" value="F:protein heterodimerization activity"/>
    <property type="evidence" value="ECO:0007669"/>
    <property type="project" value="InterPro"/>
</dbReference>
<feature type="domain" description="Core Histone H2A/H2B/H3" evidence="7">
    <location>
        <begin position="24"/>
        <end position="97"/>
    </location>
</feature>
<feature type="compositionally biased region" description="Acidic residues" evidence="6">
    <location>
        <begin position="162"/>
        <end position="200"/>
    </location>
</feature>
<sequence length="240" mass="26867">MPPKGWRKNAEGKFPQNNRDLENISIDDILFPKSVIQKLAKNIVLSEDGNMIISKDSLTALQRSATVFVSHLMFHARLVAKNAERKTVNSLDILQALEKAELTGFVPEVKQKLAAFEHNAEIKKKQKAEAKAEAGKDDADEEPATKKLKDNLEQGVRPNNDADGDEDAENEVEDDDETEVNTVNEDDEEVDDEDGDDDTTREEKPQNPITLLNREENELEGSHSEREQNDTADGADEDDE</sequence>
<evidence type="ECO:0000256" key="4">
    <source>
        <dbReference type="ARBA" id="ARBA00039775"/>
    </source>
</evidence>
<feature type="region of interest" description="Disordered" evidence="6">
    <location>
        <begin position="122"/>
        <end position="240"/>
    </location>
</feature>
<evidence type="ECO:0000256" key="3">
    <source>
        <dbReference type="ARBA" id="ARBA00023242"/>
    </source>
</evidence>
<dbReference type="EMBL" id="LGST01000004">
    <property type="protein sequence ID" value="KNE02242.1"/>
    <property type="molecule type" value="Genomic_DNA"/>
</dbReference>
<dbReference type="VEuPathDB" id="FungiDB:B9J08_002195"/>
<dbReference type="PANTHER" id="PTHR46172">
    <property type="entry name" value="DNA POLYMERASE EPSILON SUBUNIT 3"/>
    <property type="match status" value="1"/>
</dbReference>
<dbReference type="CDD" id="cd22928">
    <property type="entry name" value="HFD_POLE3_DPB4"/>
    <property type="match status" value="1"/>
</dbReference>
<dbReference type="GO" id="GO:0031490">
    <property type="term" value="F:chromatin DNA binding"/>
    <property type="evidence" value="ECO:0007669"/>
    <property type="project" value="TreeGrafter"/>
</dbReference>
<feature type="compositionally biased region" description="Basic and acidic residues" evidence="6">
    <location>
        <begin position="122"/>
        <end position="152"/>
    </location>
</feature>
<evidence type="ECO:0000256" key="1">
    <source>
        <dbReference type="ARBA" id="ARBA00004123"/>
    </source>
</evidence>
<dbReference type="GO" id="GO:0008622">
    <property type="term" value="C:epsilon DNA polymerase complex"/>
    <property type="evidence" value="ECO:0007669"/>
    <property type="project" value="TreeGrafter"/>
</dbReference>
<dbReference type="GO" id="GO:0006272">
    <property type="term" value="P:leading strand elongation"/>
    <property type="evidence" value="ECO:0007669"/>
    <property type="project" value="TreeGrafter"/>
</dbReference>
<gene>
    <name evidence="8" type="ORF">QG37_00492</name>
</gene>
<organism evidence="8 9">
    <name type="scientific">Candidozyma auris</name>
    <name type="common">Yeast</name>
    <name type="synonym">Candida auris</name>
    <dbReference type="NCBI Taxonomy" id="498019"/>
    <lineage>
        <taxon>Eukaryota</taxon>
        <taxon>Fungi</taxon>
        <taxon>Dikarya</taxon>
        <taxon>Ascomycota</taxon>
        <taxon>Saccharomycotina</taxon>
        <taxon>Pichiomycetes</taxon>
        <taxon>Metschnikowiaceae</taxon>
        <taxon>Candidozyma</taxon>
    </lineage>
</organism>
<keyword evidence="3" id="KW-0539">Nucleus</keyword>
<accession>A0A0L0P795</accession>
<dbReference type="Proteomes" id="UP000037122">
    <property type="component" value="Unassembled WGS sequence"/>
</dbReference>
<dbReference type="GO" id="GO:0008623">
    <property type="term" value="C:CHRAC"/>
    <property type="evidence" value="ECO:0007669"/>
    <property type="project" value="TreeGrafter"/>
</dbReference>
<dbReference type="GO" id="GO:0031507">
    <property type="term" value="P:heterochromatin formation"/>
    <property type="evidence" value="ECO:0007669"/>
    <property type="project" value="TreeGrafter"/>
</dbReference>
<evidence type="ECO:0000313" key="9">
    <source>
        <dbReference type="Proteomes" id="UP000037122"/>
    </source>
</evidence>
<dbReference type="VEuPathDB" id="FungiDB:QG37_00492"/>
<evidence type="ECO:0000256" key="2">
    <source>
        <dbReference type="ARBA" id="ARBA00022705"/>
    </source>
</evidence>
<evidence type="ECO:0000259" key="7">
    <source>
        <dbReference type="Pfam" id="PF00125"/>
    </source>
</evidence>
<dbReference type="PANTHER" id="PTHR46172:SF1">
    <property type="entry name" value="DNA POLYMERASE EPSILON SUBUNIT 3"/>
    <property type="match status" value="1"/>
</dbReference>
<dbReference type="InterPro" id="IPR009072">
    <property type="entry name" value="Histone-fold"/>
</dbReference>
<comment type="subcellular location">
    <subcellularLocation>
        <location evidence="1">Nucleus</location>
    </subcellularLocation>
</comment>